<proteinExistence type="predicted"/>
<reference evidence="4" key="1">
    <citation type="journal article" date="2019" name="Int. J. Syst. Evol. Microbiol.">
        <title>The Global Catalogue of Microorganisms (GCM) 10K type strain sequencing project: providing services to taxonomists for standard genome sequencing and annotation.</title>
        <authorList>
            <consortium name="The Broad Institute Genomics Platform"/>
            <consortium name="The Broad Institute Genome Sequencing Center for Infectious Disease"/>
            <person name="Wu L."/>
            <person name="Ma J."/>
        </authorList>
    </citation>
    <scope>NUCLEOTIDE SEQUENCE [LARGE SCALE GENOMIC DNA]</scope>
    <source>
        <strain evidence="4">JCM 6238</strain>
    </source>
</reference>
<dbReference type="Gene3D" id="2.130.10.10">
    <property type="entry name" value="YVTN repeat-like/Quinoprotein amine dehydrogenase"/>
    <property type="match status" value="1"/>
</dbReference>
<organism evidence="3 4">
    <name type="scientific">Glycomyces rutgersensis</name>
    <dbReference type="NCBI Taxonomy" id="58115"/>
    <lineage>
        <taxon>Bacteria</taxon>
        <taxon>Bacillati</taxon>
        <taxon>Actinomycetota</taxon>
        <taxon>Actinomycetes</taxon>
        <taxon>Glycomycetales</taxon>
        <taxon>Glycomycetaceae</taxon>
        <taxon>Glycomyces</taxon>
    </lineage>
</organism>
<evidence type="ECO:0000256" key="1">
    <source>
        <dbReference type="ARBA" id="ARBA00022679"/>
    </source>
</evidence>
<dbReference type="CDD" id="cd03349">
    <property type="entry name" value="LbH_XAT"/>
    <property type="match status" value="1"/>
</dbReference>
<accession>A0ABP5S8Z7</accession>
<dbReference type="Gene3D" id="2.160.10.10">
    <property type="entry name" value="Hexapeptide repeat proteins"/>
    <property type="match status" value="1"/>
</dbReference>
<keyword evidence="2" id="KW-0677">Repeat</keyword>
<dbReference type="PANTHER" id="PTHR40274:SF3">
    <property type="entry name" value="VIRGINIAMYCIN B LYASE"/>
    <property type="match status" value="1"/>
</dbReference>
<dbReference type="InterPro" id="IPR018357">
    <property type="entry name" value="Hexapep_transf_CS"/>
</dbReference>
<dbReference type="Pfam" id="PF24684">
    <property type="entry name" value="Vgb_lyase"/>
    <property type="match status" value="1"/>
</dbReference>
<keyword evidence="1" id="KW-0808">Transferase</keyword>
<evidence type="ECO:0000256" key="2">
    <source>
        <dbReference type="ARBA" id="ARBA00022737"/>
    </source>
</evidence>
<dbReference type="Proteomes" id="UP001501584">
    <property type="component" value="Unassembled WGS sequence"/>
</dbReference>
<keyword evidence="4" id="KW-1185">Reference proteome</keyword>
<dbReference type="InterPro" id="IPR051344">
    <property type="entry name" value="Vgb"/>
</dbReference>
<dbReference type="PROSITE" id="PS00101">
    <property type="entry name" value="HEXAPEP_TRANSFERASES"/>
    <property type="match status" value="1"/>
</dbReference>
<gene>
    <name evidence="3" type="ORF">GCM10010403_12800</name>
</gene>
<evidence type="ECO:0008006" key="5">
    <source>
        <dbReference type="Google" id="ProtNLM"/>
    </source>
</evidence>
<dbReference type="SUPFAM" id="SSF51161">
    <property type="entry name" value="Trimeric LpxA-like enzymes"/>
    <property type="match status" value="1"/>
</dbReference>
<dbReference type="SUPFAM" id="SSF63829">
    <property type="entry name" value="Calcium-dependent phosphotriesterase"/>
    <property type="match status" value="1"/>
</dbReference>
<dbReference type="InterPro" id="IPR015943">
    <property type="entry name" value="WD40/YVTN_repeat-like_dom_sf"/>
</dbReference>
<evidence type="ECO:0000313" key="4">
    <source>
        <dbReference type="Proteomes" id="UP001501584"/>
    </source>
</evidence>
<sequence length="504" mass="53001">MTSAIPAPDQLHPMPEFPRVVFLKPLVTDPRIEVGAYTYYDDPDAATEFETKNVLYAYGPEKLVIGRYCAIATGARFIMAGANHLMTGVSTFPFTIFGGVWAERTADLLQGIETRGDTVIGNDVWIGYNALVMPGVRIGDGAIIASGAVVTGDVEPYTIVGGNPAKPIKRRYSGHGPAARRGMVGLARRVRDRARADHHVRHARRHRGRGPRPAREEDCLMRIVEVAKGAYGVAFAADGTTWFTVAEGDRVGRIGPGGGEPVYWEVADGSQPTVIAVGADGTAWFTEFKGDRIGRISADGLLSEIELAEGANPYGIAVDRAGAVWFTESGTDHIGRIGPDGELERFAIPHERGFASAIAAAPGGELWFTLNAAASVGHVDDDGAVTVMPLALQGAAPVGIAAGVDGVWFADIMGDRVGRIDADGTITAVALREGAKPHAVVADGSGGCWFTEWGGNRIGHVNAAGEVSGHDLPVEGSEPHGIAIAPDGTVWAALEIGQLVGFES</sequence>
<dbReference type="InterPro" id="IPR011004">
    <property type="entry name" value="Trimer_LpxA-like_sf"/>
</dbReference>
<dbReference type="Pfam" id="PF00132">
    <property type="entry name" value="Hexapep"/>
    <property type="match status" value="1"/>
</dbReference>
<dbReference type="PANTHER" id="PTHR40274">
    <property type="entry name" value="VIRGINIAMYCIN B LYASE"/>
    <property type="match status" value="1"/>
</dbReference>
<protein>
    <recommendedName>
        <fullName evidence="5">Virginiamycin A acetyltransferase</fullName>
    </recommendedName>
</protein>
<name>A0ABP5S8Z7_9ACTN</name>
<dbReference type="EMBL" id="BAAASX010000002">
    <property type="protein sequence ID" value="GAA2324073.1"/>
    <property type="molecule type" value="Genomic_DNA"/>
</dbReference>
<comment type="caution">
    <text evidence="3">The sequence shown here is derived from an EMBL/GenBank/DDBJ whole genome shotgun (WGS) entry which is preliminary data.</text>
</comment>
<evidence type="ECO:0000313" key="3">
    <source>
        <dbReference type="EMBL" id="GAA2324073.1"/>
    </source>
</evidence>
<dbReference type="InterPro" id="IPR001451">
    <property type="entry name" value="Hexapep"/>
</dbReference>